<accession>A0ABX5LNR8</accession>
<keyword evidence="1" id="KW-0472">Membrane</keyword>
<protein>
    <submittedName>
        <fullName evidence="3">Uncharacterized SAM-binding protein YcdF (DUF218 family)</fullName>
    </submittedName>
</protein>
<keyword evidence="4" id="KW-1185">Reference proteome</keyword>
<feature type="domain" description="DUF218" evidence="2">
    <location>
        <begin position="59"/>
        <end position="206"/>
    </location>
</feature>
<evidence type="ECO:0000313" key="3">
    <source>
        <dbReference type="EMBL" id="PWL04072.1"/>
    </source>
</evidence>
<sequence length="290" mass="33096">MTRIFKPIEDLRKEKRKARVMTRAKIALLVAILLALFYILVSFSGHWLVNDVPFQHVKWVVILDGQSGDLERSDFAAKLVREGKADSILVLGRRVFRDKSNADFYAEDLEEVAGIDPNLIYVFRHDDPSTVEEAVSIVPWFKRKSSKDSVLLLTSAPATRRAALLFNTLSGGHPFFITADLHDWRFNADNWLFEREARKNWLREWAALINAKWELFNVDSLPVTARPVIFPEPWKKSTVVVPSVKNLKAEKLMSIQEAIASQDSTAKEVIDELHNGVSQNPKNDSTKKQE</sequence>
<dbReference type="InterPro" id="IPR003848">
    <property type="entry name" value="DUF218"/>
</dbReference>
<comment type="caution">
    <text evidence="3">The sequence shown here is derived from an EMBL/GenBank/DDBJ whole genome shotgun (WGS) entry which is preliminary data.</text>
</comment>
<dbReference type="EMBL" id="QGHD01000001">
    <property type="protein sequence ID" value="PWL04072.1"/>
    <property type="molecule type" value="Genomic_DNA"/>
</dbReference>
<feature type="transmembrane region" description="Helical" evidence="1">
    <location>
        <begin position="26"/>
        <end position="49"/>
    </location>
</feature>
<dbReference type="Proteomes" id="UP000245523">
    <property type="component" value="Unassembled WGS sequence"/>
</dbReference>
<proteinExistence type="predicted"/>
<reference evidence="3 4" key="1">
    <citation type="submission" date="2018-05" db="EMBL/GenBank/DDBJ databases">
        <title>Animal gut microbial communities from fecal samples from Wisconsin, USA.</title>
        <authorList>
            <person name="Neumann A."/>
        </authorList>
    </citation>
    <scope>NUCLEOTIDE SEQUENCE [LARGE SCALE GENOMIC DNA]</scope>
    <source>
        <strain evidence="3 4">UWS4</strain>
    </source>
</reference>
<evidence type="ECO:0000256" key="1">
    <source>
        <dbReference type="SAM" id="Phobius"/>
    </source>
</evidence>
<gene>
    <name evidence="3" type="ORF">B0H50_10183</name>
</gene>
<evidence type="ECO:0000313" key="4">
    <source>
        <dbReference type="Proteomes" id="UP000245523"/>
    </source>
</evidence>
<dbReference type="Pfam" id="PF02698">
    <property type="entry name" value="DUF218"/>
    <property type="match status" value="1"/>
</dbReference>
<evidence type="ECO:0000259" key="2">
    <source>
        <dbReference type="Pfam" id="PF02698"/>
    </source>
</evidence>
<dbReference type="CDD" id="cd06259">
    <property type="entry name" value="YdcF-like"/>
    <property type="match status" value="1"/>
</dbReference>
<keyword evidence="1" id="KW-1133">Transmembrane helix</keyword>
<keyword evidence="1" id="KW-0812">Transmembrane</keyword>
<dbReference type="RefSeq" id="WP_109587064.1">
    <property type="nucleotide sequence ID" value="NZ_JAXEIU010000026.1"/>
</dbReference>
<name>A0ABX5LNR8_9BACT</name>
<organism evidence="3 4">
    <name type="scientific">Hallerella porci</name>
    <dbReference type="NCBI Taxonomy" id="1945871"/>
    <lineage>
        <taxon>Bacteria</taxon>
        <taxon>Pseudomonadati</taxon>
        <taxon>Fibrobacterota</taxon>
        <taxon>Fibrobacteria</taxon>
        <taxon>Fibrobacterales</taxon>
        <taxon>Fibrobacteraceae</taxon>
        <taxon>Hallerella</taxon>
    </lineage>
</organism>